<evidence type="ECO:0000256" key="2">
    <source>
        <dbReference type="ARBA" id="ARBA00021622"/>
    </source>
</evidence>
<feature type="transmembrane region" description="Helical" evidence="6">
    <location>
        <begin position="55"/>
        <end position="80"/>
    </location>
</feature>
<comment type="function">
    <text evidence="5">Required for formation of the rod structure in the basal body of the flagellar apparatus. Together with FliI and FliH, may constitute the export apparatus of flagellin.</text>
</comment>
<proteinExistence type="inferred from homology"/>
<dbReference type="SUPFAM" id="SSF160544">
    <property type="entry name" value="EscU C-terminal domain-like"/>
    <property type="match status" value="1"/>
</dbReference>
<dbReference type="InterPro" id="IPR006135">
    <property type="entry name" value="T3SS_substrate_exporter"/>
</dbReference>
<keyword evidence="6" id="KW-0472">Membrane</keyword>
<keyword evidence="4" id="KW-0813">Transport</keyword>
<evidence type="ECO:0000313" key="7">
    <source>
        <dbReference type="EMBL" id="OAT28087.1"/>
    </source>
</evidence>
<sequence length="341" mass="37996">MAISLVAISSFALPLFTQIGEALKQIMAFNLSLTREEITDPAQMARHLGHSLFEALLALLPLAGFIVILGIVAHIMMGGWNFSLDPLLPRFSKISPMTGFKRIFGVQSLVEFAKSVMKIVLITATVLIYTNSVMAAITALYYTGLKDATQLGIKILVDGMFYMALAMLVIGMFDAPYQLWNHLRGLRMSKQELKEEHKNLQGNPEIKGRIRRIQMSMAMRSMRRALPEANVVLTNPTHYAVAIKYDPEKCDAPFVIAKGEDHMALQMRSLAQSLGVEVLEIPALARSVYYTTRVNQQVPPGLYVIMAQILHHVLRLKAFRLGKGDQPAPLSSVEIPDSLRY</sequence>
<evidence type="ECO:0000256" key="6">
    <source>
        <dbReference type="SAM" id="Phobius"/>
    </source>
</evidence>
<dbReference type="InterPro" id="IPR029025">
    <property type="entry name" value="T3SS_substrate_exporter_C"/>
</dbReference>
<organism evidence="7 8">
    <name type="scientific">Buttiauxella ferragutiae ATCC 51602</name>
    <dbReference type="NCBI Taxonomy" id="1354252"/>
    <lineage>
        <taxon>Bacteria</taxon>
        <taxon>Pseudomonadati</taxon>
        <taxon>Pseudomonadota</taxon>
        <taxon>Gammaproteobacteria</taxon>
        <taxon>Enterobacterales</taxon>
        <taxon>Enterobacteriaceae</taxon>
        <taxon>Buttiauxella</taxon>
    </lineage>
</organism>
<comment type="similarity">
    <text evidence="1">Belongs to the type III secretion exporter family.</text>
</comment>
<dbReference type="Proteomes" id="UP000078407">
    <property type="component" value="Unassembled WGS sequence"/>
</dbReference>
<name>A0ABX2W941_9ENTR</name>
<keyword evidence="7" id="KW-0969">Cilium</keyword>
<evidence type="ECO:0000256" key="4">
    <source>
        <dbReference type="ARBA" id="ARBA00023225"/>
    </source>
</evidence>
<dbReference type="Pfam" id="PF01312">
    <property type="entry name" value="Bac_export_2"/>
    <property type="match status" value="1"/>
</dbReference>
<feature type="transmembrane region" description="Helical" evidence="6">
    <location>
        <begin position="119"/>
        <end position="141"/>
    </location>
</feature>
<dbReference type="PRINTS" id="PR00950">
    <property type="entry name" value="TYPE3IMSPROT"/>
</dbReference>
<keyword evidence="6" id="KW-1133">Transmembrane helix</keyword>
<accession>A0ABX2W941</accession>
<keyword evidence="6" id="KW-0812">Transmembrane</keyword>
<evidence type="ECO:0000256" key="5">
    <source>
        <dbReference type="ARBA" id="ARBA00025078"/>
    </source>
</evidence>
<dbReference type="EMBL" id="LXEQ01000033">
    <property type="protein sequence ID" value="OAT28087.1"/>
    <property type="molecule type" value="Genomic_DNA"/>
</dbReference>
<evidence type="ECO:0000313" key="8">
    <source>
        <dbReference type="Proteomes" id="UP000078407"/>
    </source>
</evidence>
<evidence type="ECO:0000256" key="3">
    <source>
        <dbReference type="ARBA" id="ARBA00022795"/>
    </source>
</evidence>
<gene>
    <name evidence="7" type="ORF">M976_01926</name>
</gene>
<reference evidence="7 8" key="1">
    <citation type="submission" date="2016-04" db="EMBL/GenBank/DDBJ databases">
        <title>ATOL: Assembling a taxonomically balanced genome-scale reconstruction of the evolutionary history of the Enterobacteriaceae.</title>
        <authorList>
            <person name="Plunkett G.III."/>
            <person name="Neeno-Eckwall E.C."/>
            <person name="Glasner J.D."/>
            <person name="Perna N.T."/>
        </authorList>
    </citation>
    <scope>NUCLEOTIDE SEQUENCE [LARGE SCALE GENOMIC DNA]</scope>
    <source>
        <strain evidence="7 8">ATCC 51602</strain>
    </source>
</reference>
<keyword evidence="3" id="KW-1005">Bacterial flagellum biogenesis</keyword>
<keyword evidence="7" id="KW-0966">Cell projection</keyword>
<dbReference type="PANTHER" id="PTHR30531:SF12">
    <property type="entry name" value="FLAGELLAR BIOSYNTHETIC PROTEIN FLHB"/>
    <property type="match status" value="1"/>
</dbReference>
<keyword evidence="4" id="KW-1006">Bacterial flagellum protein export</keyword>
<evidence type="ECO:0000256" key="1">
    <source>
        <dbReference type="ARBA" id="ARBA00010690"/>
    </source>
</evidence>
<keyword evidence="4" id="KW-0653">Protein transport</keyword>
<keyword evidence="8" id="KW-1185">Reference proteome</keyword>
<keyword evidence="7" id="KW-0282">Flagellum</keyword>
<comment type="caution">
    <text evidence="7">The sequence shown here is derived from an EMBL/GenBank/DDBJ whole genome shotgun (WGS) entry which is preliminary data.</text>
</comment>
<dbReference type="PANTHER" id="PTHR30531">
    <property type="entry name" value="FLAGELLAR BIOSYNTHETIC PROTEIN FLHB"/>
    <property type="match status" value="1"/>
</dbReference>
<protein>
    <recommendedName>
        <fullName evidence="2">Flagellar biosynthetic protein FlhB</fullName>
    </recommendedName>
</protein>
<feature type="transmembrane region" description="Helical" evidence="6">
    <location>
        <begin position="161"/>
        <end position="180"/>
    </location>
</feature>
<dbReference type="Gene3D" id="3.40.1690.10">
    <property type="entry name" value="secretion proteins EscU"/>
    <property type="match status" value="1"/>
</dbReference>